<evidence type="ECO:0000313" key="9">
    <source>
        <dbReference type="EMBL" id="EEG29935.1"/>
    </source>
</evidence>
<dbReference type="GO" id="GO:0005524">
    <property type="term" value="F:ATP binding"/>
    <property type="evidence" value="ECO:0007669"/>
    <property type="project" value="UniProtKB-UniRule"/>
</dbReference>
<dbReference type="CDD" id="cd01127">
    <property type="entry name" value="TrwB_TraG_TraD_VirD4"/>
    <property type="match status" value="1"/>
</dbReference>
<reference evidence="9 10" key="1">
    <citation type="submission" date="2009-01" db="EMBL/GenBank/DDBJ databases">
        <authorList>
            <person name="Fulton L."/>
            <person name="Clifton S."/>
            <person name="Fulton B."/>
            <person name="Xu J."/>
            <person name="Minx P."/>
            <person name="Pepin K.H."/>
            <person name="Johnson M."/>
            <person name="Bhonagiri V."/>
            <person name="Nash W.E."/>
            <person name="Mardis E.R."/>
            <person name="Wilson R.K."/>
        </authorList>
    </citation>
    <scope>NUCLEOTIDE SEQUENCE [LARGE SCALE GENOMIC DNA]</scope>
    <source>
        <strain evidence="9 10">DSM 5476</strain>
    </source>
</reference>
<dbReference type="GO" id="GO:0016020">
    <property type="term" value="C:membrane"/>
    <property type="evidence" value="ECO:0007669"/>
    <property type="project" value="UniProtKB-SubCell"/>
</dbReference>
<dbReference type="PROSITE" id="PS50901">
    <property type="entry name" value="FTSK"/>
    <property type="match status" value="1"/>
</dbReference>
<dbReference type="Pfam" id="PF01580">
    <property type="entry name" value="FtsK_SpoIIIE"/>
    <property type="match status" value="1"/>
</dbReference>
<feature type="transmembrane region" description="Helical" evidence="7">
    <location>
        <begin position="177"/>
        <end position="201"/>
    </location>
</feature>
<comment type="similarity">
    <text evidence="1">Belongs to the FtsK/SpoIIIE/SftA family.</text>
</comment>
<evidence type="ECO:0000256" key="2">
    <source>
        <dbReference type="ARBA" id="ARBA00022741"/>
    </source>
</evidence>
<dbReference type="Gene3D" id="3.40.50.300">
    <property type="entry name" value="P-loop containing nucleotide triphosphate hydrolases"/>
    <property type="match status" value="1"/>
</dbReference>
<evidence type="ECO:0000313" key="10">
    <source>
        <dbReference type="Proteomes" id="UP000003340"/>
    </source>
</evidence>
<dbReference type="PANTHER" id="PTHR22683">
    <property type="entry name" value="SPORULATION PROTEIN RELATED"/>
    <property type="match status" value="1"/>
</dbReference>
<dbReference type="STRING" id="537013.CLOSTMETH_02472"/>
<feature type="domain" description="FtsK" evidence="8">
    <location>
        <begin position="458"/>
        <end position="650"/>
    </location>
</feature>
<dbReference type="GO" id="GO:0003677">
    <property type="term" value="F:DNA binding"/>
    <property type="evidence" value="ECO:0007669"/>
    <property type="project" value="UniProtKB-KW"/>
</dbReference>
<keyword evidence="2 5" id="KW-0547">Nucleotide-binding</keyword>
<dbReference type="SMART" id="SM00843">
    <property type="entry name" value="Ftsk_gamma"/>
    <property type="match status" value="1"/>
</dbReference>
<evidence type="ECO:0000256" key="3">
    <source>
        <dbReference type="ARBA" id="ARBA00022840"/>
    </source>
</evidence>
<feature type="transmembrane region" description="Helical" evidence="7">
    <location>
        <begin position="77"/>
        <end position="101"/>
    </location>
</feature>
<organism evidence="9 10">
    <name type="scientific">[Clostridium] methylpentosum DSM 5476</name>
    <dbReference type="NCBI Taxonomy" id="537013"/>
    <lineage>
        <taxon>Bacteria</taxon>
        <taxon>Bacillati</taxon>
        <taxon>Bacillota</taxon>
        <taxon>Clostridia</taxon>
        <taxon>Eubacteriales</taxon>
        <taxon>Oscillospiraceae</taxon>
        <taxon>Oscillospiraceae incertae sedis</taxon>
    </lineage>
</organism>
<dbReference type="Pfam" id="PF09397">
    <property type="entry name" value="FtsK_gamma"/>
    <property type="match status" value="1"/>
</dbReference>
<keyword evidence="7" id="KW-1133">Transmembrane helix</keyword>
<evidence type="ECO:0000256" key="1">
    <source>
        <dbReference type="ARBA" id="ARBA00006474"/>
    </source>
</evidence>
<name>C0EF33_9FIRM</name>
<reference evidence="9 10" key="2">
    <citation type="submission" date="2009-02" db="EMBL/GenBank/DDBJ databases">
        <title>Draft genome sequence of Clostridium methylpentosum (DSM 5476).</title>
        <authorList>
            <person name="Sudarsanam P."/>
            <person name="Ley R."/>
            <person name="Guruge J."/>
            <person name="Turnbaugh P.J."/>
            <person name="Mahowald M."/>
            <person name="Liep D."/>
            <person name="Gordon J."/>
        </authorList>
    </citation>
    <scope>NUCLEOTIDE SEQUENCE [LARGE SCALE GENOMIC DNA]</scope>
    <source>
        <strain evidence="9 10">DSM 5476</strain>
    </source>
</reference>
<dbReference type="InterPro" id="IPR041027">
    <property type="entry name" value="FtsK_alpha"/>
</dbReference>
<comment type="caution">
    <text evidence="9">The sequence shown here is derived from an EMBL/GenBank/DDBJ whole genome shotgun (WGS) entry which is preliminary data.</text>
</comment>
<dbReference type="InterPro" id="IPR003593">
    <property type="entry name" value="AAA+_ATPase"/>
</dbReference>
<dbReference type="AlphaFoldDB" id="C0EF33"/>
<dbReference type="eggNOG" id="COG1674">
    <property type="taxonomic scope" value="Bacteria"/>
</dbReference>
<dbReference type="InterPro" id="IPR050206">
    <property type="entry name" value="FtsK/SpoIIIE/SftA"/>
</dbReference>
<dbReference type="InterPro" id="IPR036390">
    <property type="entry name" value="WH_DNA-bd_sf"/>
</dbReference>
<feature type="region of interest" description="Disordered" evidence="6">
    <location>
        <begin position="1"/>
        <end position="41"/>
    </location>
</feature>
<dbReference type="PANTHER" id="PTHR22683:SF41">
    <property type="entry name" value="DNA TRANSLOCASE FTSK"/>
    <property type="match status" value="1"/>
</dbReference>
<feature type="compositionally biased region" description="Basic residues" evidence="6">
    <location>
        <begin position="1"/>
        <end position="12"/>
    </location>
</feature>
<dbReference type="Pfam" id="PF17854">
    <property type="entry name" value="FtsK_alpha"/>
    <property type="match status" value="1"/>
</dbReference>
<dbReference type="SUPFAM" id="SSF46785">
    <property type="entry name" value="Winged helix' DNA-binding domain"/>
    <property type="match status" value="1"/>
</dbReference>
<evidence type="ECO:0000256" key="6">
    <source>
        <dbReference type="SAM" id="MobiDB-lite"/>
    </source>
</evidence>
<feature type="binding site" evidence="5">
    <location>
        <begin position="476"/>
        <end position="483"/>
    </location>
    <ligand>
        <name>ATP</name>
        <dbReference type="ChEBI" id="CHEBI:30616"/>
    </ligand>
</feature>
<dbReference type="Gene3D" id="3.30.980.40">
    <property type="match status" value="1"/>
</dbReference>
<dbReference type="HOGENOM" id="CLU_001981_9_2_9"/>
<gene>
    <name evidence="9" type="ORF">CLOSTMETH_02472</name>
</gene>
<sequence length="807" mass="87517">MPAKTTRRKPAKSKPSASKSNSTAKPRSNAARSKQKPEEEDKRKKQVWTIIVFAVGLLLTALTLVQGQNVWSFVHNFLFGFFSLPAFFIGPVVMVMTVLYAKEKLPGSLRSKVLQLCAIFVFWCAEMQILSSQVIEGAHLWDKICAIYDNGIHLHGGGLAGGLLGVPLQAALGKNGAAILVAIVLFCFALIFTGSTLLGFLRGVSKPVKKLNEGIDQHRGKRKGKIDIDLGPDGMPQHPVASPKKFHVPDLQEEPESDPEPPFVPDIPDTPANLDDLVKKAVGREGQQLSLIESKEPPKGSDNSIAEELNRSTRLVEEEKPEYCHPPMSLLKQPVNAANTDVSGELRANADRLVDTLKSFGVETRIIDICRGPSVTRYELQPSAGVKISKITNLADDIALNLAAGGVRIEAPIPNKPAVGIEVPNKKTDIVTLREIVDSPEFERAKSKLTFAVGRDIAGNVTLADIAKMPHMLIAGSTGSGKSVCINSMIISLIYKSSPDDVRLLMIDPKVVELGVYNGIPHLLVPVVTDPRKAAGALGWAVTEMLNRYKLFADSGVRDLVGYNKMARRSEDTAPLPQIVIIIDELADLMMAASNEVEDSICRLAQMARAAGMHLVIATQRPSVDVITGVIKANIPSRIAFAVSSQVDSRTILDSGGAEKLLGKGDMLFNPIGVQKPIRVQGCFVTDKEVEQVVGFIKSSGQADYSDDILEEIEKQAAAEKPKAGDGGGFDDQDSLLPEAIECVVEAGQASTSFLQRRLKLGYARAARIMDDMEQRGVVGPQEGSKPRQVLITKQQWIERNLNQNND</sequence>
<evidence type="ECO:0000259" key="8">
    <source>
        <dbReference type="PROSITE" id="PS50901"/>
    </source>
</evidence>
<feature type="compositionally biased region" description="Low complexity" evidence="6">
    <location>
        <begin position="13"/>
        <end position="26"/>
    </location>
</feature>
<keyword evidence="7" id="KW-0472">Membrane</keyword>
<evidence type="ECO:0000256" key="7">
    <source>
        <dbReference type="SAM" id="Phobius"/>
    </source>
</evidence>
<keyword evidence="7" id="KW-0812">Transmembrane</keyword>
<feature type="region of interest" description="Disordered" evidence="6">
    <location>
        <begin position="216"/>
        <end position="244"/>
    </location>
</feature>
<accession>C0EF33</accession>
<evidence type="ECO:0000256" key="4">
    <source>
        <dbReference type="ARBA" id="ARBA00023125"/>
    </source>
</evidence>
<dbReference type="InterPro" id="IPR027417">
    <property type="entry name" value="P-loop_NTPase"/>
</dbReference>
<dbReference type="InterPro" id="IPR002543">
    <property type="entry name" value="FtsK_dom"/>
</dbReference>
<evidence type="ECO:0000256" key="5">
    <source>
        <dbReference type="PROSITE-ProRule" id="PRU00289"/>
    </source>
</evidence>
<keyword evidence="4" id="KW-0238">DNA-binding</keyword>
<dbReference type="SUPFAM" id="SSF52540">
    <property type="entry name" value="P-loop containing nucleoside triphosphate hydrolases"/>
    <property type="match status" value="1"/>
</dbReference>
<keyword evidence="10" id="KW-1185">Reference proteome</keyword>
<feature type="transmembrane region" description="Helical" evidence="7">
    <location>
        <begin position="47"/>
        <end position="65"/>
    </location>
</feature>
<proteinExistence type="inferred from homology"/>
<protein>
    <submittedName>
        <fullName evidence="9">FtsK/SpoIIIE family protein</fullName>
    </submittedName>
</protein>
<dbReference type="SMART" id="SM00382">
    <property type="entry name" value="AAA"/>
    <property type="match status" value="1"/>
</dbReference>
<dbReference type="InterPro" id="IPR018541">
    <property type="entry name" value="Ftsk_gamma"/>
</dbReference>
<dbReference type="EMBL" id="ACEC01000082">
    <property type="protein sequence ID" value="EEG29935.1"/>
    <property type="molecule type" value="Genomic_DNA"/>
</dbReference>
<feature type="transmembrane region" description="Helical" evidence="7">
    <location>
        <begin position="113"/>
        <end position="131"/>
    </location>
</feature>
<dbReference type="Proteomes" id="UP000003340">
    <property type="component" value="Unassembled WGS sequence"/>
</dbReference>
<dbReference type="Gene3D" id="1.10.10.10">
    <property type="entry name" value="Winged helix-like DNA-binding domain superfamily/Winged helix DNA-binding domain"/>
    <property type="match status" value="1"/>
</dbReference>
<keyword evidence="3 5" id="KW-0067">ATP-binding</keyword>
<dbReference type="InterPro" id="IPR036388">
    <property type="entry name" value="WH-like_DNA-bd_sf"/>
</dbReference>